<proteinExistence type="predicted"/>
<dbReference type="Gene3D" id="3.20.20.330">
    <property type="entry name" value="Homocysteine-binding-like domain"/>
    <property type="match status" value="1"/>
</dbReference>
<evidence type="ECO:0000313" key="7">
    <source>
        <dbReference type="EMBL" id="KZP34220.1"/>
    </source>
</evidence>
<dbReference type="InterPro" id="IPR003726">
    <property type="entry name" value="HCY_dom"/>
</dbReference>
<dbReference type="SUPFAM" id="SSF82282">
    <property type="entry name" value="Homocysteine S-methyltransferase"/>
    <property type="match status" value="1"/>
</dbReference>
<dbReference type="InterPro" id="IPR051486">
    <property type="entry name" value="Hcy_S-methyltransferase"/>
</dbReference>
<gene>
    <name evidence="7" type="ORF">FIBSPDRAFT_915578</name>
</gene>
<dbReference type="GO" id="GO:0032259">
    <property type="term" value="P:methylation"/>
    <property type="evidence" value="ECO:0007669"/>
    <property type="project" value="UniProtKB-KW"/>
</dbReference>
<accession>A0A166WXS0</accession>
<evidence type="ECO:0000256" key="2">
    <source>
        <dbReference type="ARBA" id="ARBA00022679"/>
    </source>
</evidence>
<dbReference type="AlphaFoldDB" id="A0A166WXS0"/>
<keyword evidence="8" id="KW-1185">Reference proteome</keyword>
<reference evidence="7 8" key="1">
    <citation type="journal article" date="2016" name="Mol. Biol. Evol.">
        <title>Comparative Genomics of Early-Diverging Mushroom-Forming Fungi Provides Insights into the Origins of Lignocellulose Decay Capabilities.</title>
        <authorList>
            <person name="Nagy L.G."/>
            <person name="Riley R."/>
            <person name="Tritt A."/>
            <person name="Adam C."/>
            <person name="Daum C."/>
            <person name="Floudas D."/>
            <person name="Sun H."/>
            <person name="Yadav J.S."/>
            <person name="Pangilinan J."/>
            <person name="Larsson K.H."/>
            <person name="Matsuura K."/>
            <person name="Barry K."/>
            <person name="Labutti K."/>
            <person name="Kuo R."/>
            <person name="Ohm R.A."/>
            <person name="Bhattacharya S.S."/>
            <person name="Shirouzu T."/>
            <person name="Yoshinaga Y."/>
            <person name="Martin F.M."/>
            <person name="Grigoriev I.V."/>
            <person name="Hibbett D.S."/>
        </authorList>
    </citation>
    <scope>NUCLEOTIDE SEQUENCE [LARGE SCALE GENOMIC DNA]</scope>
    <source>
        <strain evidence="7 8">CBS 109695</strain>
    </source>
</reference>
<dbReference type="Pfam" id="PF02574">
    <property type="entry name" value="S-methyl_trans"/>
    <property type="match status" value="1"/>
</dbReference>
<dbReference type="OrthoDB" id="261426at2759"/>
<feature type="domain" description="Hcy-binding" evidence="6">
    <location>
        <begin position="2"/>
        <end position="359"/>
    </location>
</feature>
<keyword evidence="1 5" id="KW-0489">Methyltransferase</keyword>
<dbReference type="PANTHER" id="PTHR46015:SF1">
    <property type="entry name" value="HOMOCYSTEINE S-METHYLTRANSFERASE-LIKE ISOFORM 1"/>
    <property type="match status" value="1"/>
</dbReference>
<dbReference type="GO" id="GO:0008270">
    <property type="term" value="F:zinc ion binding"/>
    <property type="evidence" value="ECO:0007669"/>
    <property type="project" value="InterPro"/>
</dbReference>
<dbReference type="InterPro" id="IPR036589">
    <property type="entry name" value="HCY_dom_sf"/>
</dbReference>
<dbReference type="PROSITE" id="PS50970">
    <property type="entry name" value="HCY"/>
    <property type="match status" value="1"/>
</dbReference>
<name>A0A166WXS0_9AGAM</name>
<dbReference type="GO" id="GO:0008898">
    <property type="term" value="F:S-adenosylmethionine-homocysteine S-methyltransferase activity"/>
    <property type="evidence" value="ECO:0007669"/>
    <property type="project" value="TreeGrafter"/>
</dbReference>
<organism evidence="7 8">
    <name type="scientific">Athelia psychrophila</name>
    <dbReference type="NCBI Taxonomy" id="1759441"/>
    <lineage>
        <taxon>Eukaryota</taxon>
        <taxon>Fungi</taxon>
        <taxon>Dikarya</taxon>
        <taxon>Basidiomycota</taxon>
        <taxon>Agaricomycotina</taxon>
        <taxon>Agaricomycetes</taxon>
        <taxon>Agaricomycetidae</taxon>
        <taxon>Atheliales</taxon>
        <taxon>Atheliaceae</taxon>
        <taxon>Athelia</taxon>
    </lineage>
</organism>
<evidence type="ECO:0000259" key="6">
    <source>
        <dbReference type="PROSITE" id="PS50970"/>
    </source>
</evidence>
<comment type="cofactor">
    <cofactor evidence="5">
        <name>Zn(2+)</name>
        <dbReference type="ChEBI" id="CHEBI:29105"/>
    </cofactor>
</comment>
<sequence>MANFNSLFDSGSVTILDGGFGTTLESIFHLDISSPLWSAKPVERNPEIIVEAHLKFLRAGARVILTSTYQASFSTFERAGYNRDDAAQIMIKSVKLADQARNQFLIERKDLTREDIRIALSIGPFGASLFPAQEFDGYYPPPYGPRAFSEGGDNLNAFRRDSGGAESIDALAQFHSERLSIFTNDRETWDTIDCIAFETVPLTREVLAIRRAVGMLQAAIKPWWISLVFMNGVFPETEEPGGRHLTVIEAAHAVVAGDNPPSAIGVNCTQADIFPALLAEMRAAIDDKKRRELWLVLYPNGGDVYDSINRTWKGSAKGGDWGKELAKIVQDVRGDWGGVLVGGCCRTGPEEIQQLSKHLSP</sequence>
<evidence type="ECO:0000256" key="5">
    <source>
        <dbReference type="PROSITE-ProRule" id="PRU00333"/>
    </source>
</evidence>
<protein>
    <submittedName>
        <fullName evidence="7">Homocysteine S-methyltransferase</fullName>
    </submittedName>
</protein>
<dbReference type="GO" id="GO:0009086">
    <property type="term" value="P:methionine biosynthetic process"/>
    <property type="evidence" value="ECO:0007669"/>
    <property type="project" value="InterPro"/>
</dbReference>
<dbReference type="GO" id="GO:0033528">
    <property type="term" value="P:S-methylmethionine cycle"/>
    <property type="evidence" value="ECO:0007669"/>
    <property type="project" value="TreeGrafter"/>
</dbReference>
<dbReference type="Proteomes" id="UP000076532">
    <property type="component" value="Unassembled WGS sequence"/>
</dbReference>
<evidence type="ECO:0000256" key="1">
    <source>
        <dbReference type="ARBA" id="ARBA00022603"/>
    </source>
</evidence>
<evidence type="ECO:0000256" key="4">
    <source>
        <dbReference type="ARBA" id="ARBA00022833"/>
    </source>
</evidence>
<feature type="binding site" evidence="5">
    <location>
        <position position="344"/>
    </location>
    <ligand>
        <name>Zn(2+)</name>
        <dbReference type="ChEBI" id="CHEBI:29105"/>
    </ligand>
</feature>
<dbReference type="PANTHER" id="PTHR46015">
    <property type="entry name" value="ZGC:172121"/>
    <property type="match status" value="1"/>
</dbReference>
<feature type="binding site" evidence="5">
    <location>
        <position position="345"/>
    </location>
    <ligand>
        <name>Zn(2+)</name>
        <dbReference type="ChEBI" id="CHEBI:29105"/>
    </ligand>
</feature>
<evidence type="ECO:0000313" key="8">
    <source>
        <dbReference type="Proteomes" id="UP000076532"/>
    </source>
</evidence>
<keyword evidence="3 5" id="KW-0479">Metal-binding</keyword>
<evidence type="ECO:0000256" key="3">
    <source>
        <dbReference type="ARBA" id="ARBA00022723"/>
    </source>
</evidence>
<keyword evidence="2 5" id="KW-0808">Transferase</keyword>
<keyword evidence="4 5" id="KW-0862">Zinc</keyword>
<dbReference type="EMBL" id="KV417480">
    <property type="protein sequence ID" value="KZP34220.1"/>
    <property type="molecule type" value="Genomic_DNA"/>
</dbReference>
<feature type="binding site" evidence="5">
    <location>
        <position position="268"/>
    </location>
    <ligand>
        <name>Zn(2+)</name>
        <dbReference type="ChEBI" id="CHEBI:29105"/>
    </ligand>
</feature>
<dbReference type="STRING" id="436010.A0A166WXS0"/>